<dbReference type="Gene3D" id="3.40.50.300">
    <property type="entry name" value="P-loop containing nucleotide triphosphate hydrolases"/>
    <property type="match status" value="1"/>
</dbReference>
<dbReference type="Pfam" id="PF00005">
    <property type="entry name" value="ABC_tran"/>
    <property type="match status" value="1"/>
</dbReference>
<dbReference type="InterPro" id="IPR003439">
    <property type="entry name" value="ABC_transporter-like_ATP-bd"/>
</dbReference>
<sequence length="240" mass="26730">MEPLLKFDDVELYYDHVYALKGVSIEVKEGETVALIGANGAGKSSILRAITGLRKIRKGEIRYRGNRIDGIAPDEIVRMGISMVPEARRVFPFMTVRDNLLMGAFTRSDKAEIQQSMDMVLTRFPRLKERYSQQAGTMSGGEQQMLVIGRALMARPRLLLLDEPSLGVAPKLVQDIARSIVAINRDEKVSVLLVEQNSRMALRISQRAYALTTGKVALSGNSVELLNDDRVRHLYLGGEV</sequence>
<dbReference type="InterPro" id="IPR027417">
    <property type="entry name" value="P-loop_NTPase"/>
</dbReference>
<dbReference type="OrthoDB" id="9776369at2"/>
<name>A0A0L8BFE5_ENSAD</name>
<keyword evidence="4 7" id="KW-0067">ATP-binding</keyword>
<dbReference type="GO" id="GO:0005524">
    <property type="term" value="F:ATP binding"/>
    <property type="evidence" value="ECO:0007669"/>
    <property type="project" value="UniProtKB-KW"/>
</dbReference>
<dbReference type="PROSITE" id="PS00211">
    <property type="entry name" value="ABC_TRANSPORTER_1"/>
    <property type="match status" value="1"/>
</dbReference>
<keyword evidence="3" id="KW-0547">Nucleotide-binding</keyword>
<dbReference type="SMART" id="SM00382">
    <property type="entry name" value="AAA"/>
    <property type="match status" value="1"/>
</dbReference>
<evidence type="ECO:0000256" key="3">
    <source>
        <dbReference type="ARBA" id="ARBA00022741"/>
    </source>
</evidence>
<evidence type="ECO:0000313" key="8">
    <source>
        <dbReference type="Proteomes" id="UP000037425"/>
    </source>
</evidence>
<feature type="domain" description="ABC transporter" evidence="6">
    <location>
        <begin position="5"/>
        <end position="238"/>
    </location>
</feature>
<dbReference type="RefSeq" id="WP_053252835.1">
    <property type="nucleotide sequence ID" value="NZ_LGAP01000040.1"/>
</dbReference>
<dbReference type="EMBL" id="LGAP01000040">
    <property type="protein sequence ID" value="KOF13313.1"/>
    <property type="molecule type" value="Genomic_DNA"/>
</dbReference>
<dbReference type="AlphaFoldDB" id="A0A0L8BFE5"/>
<dbReference type="GO" id="GO:0016887">
    <property type="term" value="F:ATP hydrolysis activity"/>
    <property type="evidence" value="ECO:0007669"/>
    <property type="project" value="InterPro"/>
</dbReference>
<dbReference type="PATRIC" id="fig|106592.7.peg.5847"/>
<keyword evidence="5" id="KW-0029">Amino-acid transport</keyword>
<dbReference type="InterPro" id="IPR017871">
    <property type="entry name" value="ABC_transporter-like_CS"/>
</dbReference>
<keyword evidence="2" id="KW-0813">Transport</keyword>
<evidence type="ECO:0000256" key="2">
    <source>
        <dbReference type="ARBA" id="ARBA00022448"/>
    </source>
</evidence>
<dbReference type="GO" id="GO:0015807">
    <property type="term" value="P:L-amino acid transport"/>
    <property type="evidence" value="ECO:0007669"/>
    <property type="project" value="TreeGrafter"/>
</dbReference>
<evidence type="ECO:0000259" key="6">
    <source>
        <dbReference type="PROSITE" id="PS50893"/>
    </source>
</evidence>
<evidence type="ECO:0000256" key="4">
    <source>
        <dbReference type="ARBA" id="ARBA00022840"/>
    </source>
</evidence>
<dbReference type="InterPro" id="IPR052156">
    <property type="entry name" value="BCAA_Transport_ATP-bd_LivF"/>
</dbReference>
<dbReference type="PANTHER" id="PTHR43820:SF4">
    <property type="entry name" value="HIGH-AFFINITY BRANCHED-CHAIN AMINO ACID TRANSPORT ATP-BINDING PROTEIN LIVF"/>
    <property type="match status" value="1"/>
</dbReference>
<dbReference type="Proteomes" id="UP000037425">
    <property type="component" value="Unassembled WGS sequence"/>
</dbReference>
<proteinExistence type="inferred from homology"/>
<evidence type="ECO:0000313" key="7">
    <source>
        <dbReference type="EMBL" id="KOF13313.1"/>
    </source>
</evidence>
<dbReference type="InterPro" id="IPR003593">
    <property type="entry name" value="AAA+_ATPase"/>
</dbReference>
<dbReference type="PANTHER" id="PTHR43820">
    <property type="entry name" value="HIGH-AFFINITY BRANCHED-CHAIN AMINO ACID TRANSPORT ATP-BINDING PROTEIN LIVF"/>
    <property type="match status" value="1"/>
</dbReference>
<evidence type="ECO:0000256" key="1">
    <source>
        <dbReference type="ARBA" id="ARBA00005417"/>
    </source>
</evidence>
<dbReference type="GO" id="GO:0015658">
    <property type="term" value="F:branched-chain amino acid transmembrane transporter activity"/>
    <property type="evidence" value="ECO:0007669"/>
    <property type="project" value="TreeGrafter"/>
</dbReference>
<accession>A0A0L8BFE5</accession>
<organism evidence="7 8">
    <name type="scientific">Ensifer adhaerens</name>
    <name type="common">Sinorhizobium morelense</name>
    <dbReference type="NCBI Taxonomy" id="106592"/>
    <lineage>
        <taxon>Bacteria</taxon>
        <taxon>Pseudomonadati</taxon>
        <taxon>Pseudomonadota</taxon>
        <taxon>Alphaproteobacteria</taxon>
        <taxon>Hyphomicrobiales</taxon>
        <taxon>Rhizobiaceae</taxon>
        <taxon>Sinorhizobium/Ensifer group</taxon>
        <taxon>Ensifer</taxon>
    </lineage>
</organism>
<comment type="similarity">
    <text evidence="1">Belongs to the ABC transporter superfamily.</text>
</comment>
<dbReference type="SUPFAM" id="SSF52540">
    <property type="entry name" value="P-loop containing nucleoside triphosphate hydrolases"/>
    <property type="match status" value="1"/>
</dbReference>
<protein>
    <submittedName>
        <fullName evidence="7">ABC transporter ATP-binding protein</fullName>
    </submittedName>
</protein>
<dbReference type="CDD" id="cd03224">
    <property type="entry name" value="ABC_TM1139_LivF_branched"/>
    <property type="match status" value="1"/>
</dbReference>
<dbReference type="PROSITE" id="PS50893">
    <property type="entry name" value="ABC_TRANSPORTER_2"/>
    <property type="match status" value="1"/>
</dbReference>
<gene>
    <name evidence="7" type="ORF">AC244_31940</name>
</gene>
<reference evidence="8" key="1">
    <citation type="submission" date="2015-07" db="EMBL/GenBank/DDBJ databases">
        <title>Whole genome sequence of an Ensifer adhaerens strain isolated from a cave pool in the Wind Cave National Park.</title>
        <authorList>
            <person name="Eng W.W.H."/>
            <person name="Gan H.M."/>
            <person name="Barton H.A."/>
            <person name="Savka M.A."/>
        </authorList>
    </citation>
    <scope>NUCLEOTIDE SEQUENCE [LARGE SCALE GENOMIC DNA]</scope>
    <source>
        <strain evidence="8">SD006</strain>
    </source>
</reference>
<comment type="caution">
    <text evidence="7">The sequence shown here is derived from an EMBL/GenBank/DDBJ whole genome shotgun (WGS) entry which is preliminary data.</text>
</comment>
<evidence type="ECO:0000256" key="5">
    <source>
        <dbReference type="ARBA" id="ARBA00022970"/>
    </source>
</evidence>